<sequence>MKKFLFGVMILLSPQITFSQTVVKPGMDPVKHTVVSGETVLDISKKYVVDPAEIYRANRFAIDGVKEGMVLEFYAPQKSPVIDIPDEKYITKTDSKEPEIKLKKTVEEPKEVQKSEAKVTKVTNRLDHKVKAGETLYGLSKLYNVSVDELKNANAILMKNNLQAGQTLKIPDGTIVGNNKNDNAVQQKKEVQLATIKPNAGEIFKHTVAPKETLYGLSKKYNVSIDAILSQNERVLKNGLQAGQVLTIKAN</sequence>
<dbReference type="InterPro" id="IPR036779">
    <property type="entry name" value="LysM_dom_sf"/>
</dbReference>
<evidence type="ECO:0000313" key="3">
    <source>
        <dbReference type="EMBL" id="UPQ79188.1"/>
    </source>
</evidence>
<dbReference type="CDD" id="cd00118">
    <property type="entry name" value="LysM"/>
    <property type="match status" value="3"/>
</dbReference>
<feature type="domain" description="LysM" evidence="2">
    <location>
        <begin position="126"/>
        <end position="170"/>
    </location>
</feature>
<organism evidence="3 4">
    <name type="scientific">Flavobacterium azooxidireducens</name>
    <dbReference type="NCBI Taxonomy" id="1871076"/>
    <lineage>
        <taxon>Bacteria</taxon>
        <taxon>Pseudomonadati</taxon>
        <taxon>Bacteroidota</taxon>
        <taxon>Flavobacteriia</taxon>
        <taxon>Flavobacteriales</taxon>
        <taxon>Flavobacteriaceae</taxon>
        <taxon>Flavobacterium</taxon>
    </lineage>
</organism>
<evidence type="ECO:0000259" key="2">
    <source>
        <dbReference type="PROSITE" id="PS51782"/>
    </source>
</evidence>
<gene>
    <name evidence="3" type="ORF">M0M57_16425</name>
</gene>
<dbReference type="Gene3D" id="3.10.350.10">
    <property type="entry name" value="LysM domain"/>
    <property type="match status" value="3"/>
</dbReference>
<dbReference type="SMART" id="SM00257">
    <property type="entry name" value="LysM"/>
    <property type="match status" value="3"/>
</dbReference>
<dbReference type="SUPFAM" id="SSF54106">
    <property type="entry name" value="LysM domain"/>
    <property type="match status" value="3"/>
</dbReference>
<keyword evidence="1" id="KW-0732">Signal</keyword>
<evidence type="ECO:0000313" key="4">
    <source>
        <dbReference type="Proteomes" id="UP000830583"/>
    </source>
</evidence>
<dbReference type="Pfam" id="PF01476">
    <property type="entry name" value="LysM"/>
    <property type="match status" value="3"/>
</dbReference>
<reference evidence="3" key="1">
    <citation type="submission" date="2022-04" db="EMBL/GenBank/DDBJ databases">
        <title>Consumption of N2O by Flavobacterium azooxidireducens sp. nov. isolated from Decomposing Leaf Litter of Phragmites australis (Cav.).</title>
        <authorList>
            <person name="Behrendt U."/>
            <person name="Spanner T."/>
            <person name="Augustin J."/>
            <person name="Horn M.A."/>
            <person name="Kolb S."/>
            <person name="Ulrich A."/>
        </authorList>
    </citation>
    <scope>NUCLEOTIDE SEQUENCE</scope>
    <source>
        <strain evidence="3">IGB 4-14</strain>
    </source>
</reference>
<dbReference type="RefSeq" id="WP_248434182.1">
    <property type="nucleotide sequence ID" value="NZ_CP096205.1"/>
</dbReference>
<accession>A0ABY4KED8</accession>
<keyword evidence="4" id="KW-1185">Reference proteome</keyword>
<feature type="chain" id="PRO_5046093219" evidence="1">
    <location>
        <begin position="20"/>
        <end position="251"/>
    </location>
</feature>
<proteinExistence type="predicted"/>
<dbReference type="Proteomes" id="UP000830583">
    <property type="component" value="Chromosome"/>
</dbReference>
<evidence type="ECO:0000256" key="1">
    <source>
        <dbReference type="SAM" id="SignalP"/>
    </source>
</evidence>
<dbReference type="InterPro" id="IPR018392">
    <property type="entry name" value="LysM"/>
</dbReference>
<dbReference type="EMBL" id="CP096205">
    <property type="protein sequence ID" value="UPQ79188.1"/>
    <property type="molecule type" value="Genomic_DNA"/>
</dbReference>
<feature type="domain" description="LysM" evidence="2">
    <location>
        <begin position="204"/>
        <end position="248"/>
    </location>
</feature>
<dbReference type="PANTHER" id="PTHR33734:SF22">
    <property type="entry name" value="MEMBRANE-BOUND LYTIC MUREIN TRANSGLYCOSYLASE D"/>
    <property type="match status" value="1"/>
</dbReference>
<feature type="signal peptide" evidence="1">
    <location>
        <begin position="1"/>
        <end position="19"/>
    </location>
</feature>
<dbReference type="PROSITE" id="PS51782">
    <property type="entry name" value="LYSM"/>
    <property type="match status" value="2"/>
</dbReference>
<name>A0ABY4KED8_9FLAO</name>
<dbReference type="PANTHER" id="PTHR33734">
    <property type="entry name" value="LYSM DOMAIN-CONTAINING GPI-ANCHORED PROTEIN 2"/>
    <property type="match status" value="1"/>
</dbReference>
<protein>
    <submittedName>
        <fullName evidence="3">LysM peptidoglycan-binding domain-containing protein</fullName>
    </submittedName>
</protein>